<gene>
    <name evidence="5" type="ORF">KALB_322</name>
</gene>
<dbReference type="InterPro" id="IPR050430">
    <property type="entry name" value="Peptidase_S1"/>
</dbReference>
<name>W5W6A2_9PSEU</name>
<keyword evidence="6" id="KW-1185">Reference proteome</keyword>
<dbReference type="PATRIC" id="fig|1449976.3.peg.325"/>
<evidence type="ECO:0000256" key="3">
    <source>
        <dbReference type="SAM" id="SignalP"/>
    </source>
</evidence>
<evidence type="ECO:0000313" key="6">
    <source>
        <dbReference type="Proteomes" id="UP000019225"/>
    </source>
</evidence>
<protein>
    <recommendedName>
        <fullName evidence="4">Peptidase S1 domain-containing protein</fullName>
    </recommendedName>
</protein>
<dbReference type="InterPro" id="IPR001254">
    <property type="entry name" value="Trypsin_dom"/>
</dbReference>
<dbReference type="InterPro" id="IPR043504">
    <property type="entry name" value="Peptidase_S1_PA_chymotrypsin"/>
</dbReference>
<keyword evidence="3" id="KW-0732">Signal</keyword>
<evidence type="ECO:0000259" key="4">
    <source>
        <dbReference type="PROSITE" id="PS50240"/>
    </source>
</evidence>
<dbReference type="InterPro" id="IPR001314">
    <property type="entry name" value="Peptidase_S1A"/>
</dbReference>
<feature type="signal peptide" evidence="3">
    <location>
        <begin position="1"/>
        <end position="19"/>
    </location>
</feature>
<feature type="domain" description="Peptidase S1" evidence="4">
    <location>
        <begin position="20"/>
        <end position="269"/>
    </location>
</feature>
<dbReference type="SUPFAM" id="SSF50494">
    <property type="entry name" value="Trypsin-like serine proteases"/>
    <property type="match status" value="1"/>
</dbReference>
<dbReference type="PROSITE" id="PS00134">
    <property type="entry name" value="TRYPSIN_HIS"/>
    <property type="match status" value="1"/>
</dbReference>
<dbReference type="EMBL" id="CP007155">
    <property type="protein sequence ID" value="AHH93699.1"/>
    <property type="molecule type" value="Genomic_DNA"/>
</dbReference>
<dbReference type="InterPro" id="IPR018114">
    <property type="entry name" value="TRYPSIN_HIS"/>
</dbReference>
<dbReference type="InterPro" id="IPR009003">
    <property type="entry name" value="Peptidase_S1_PA"/>
</dbReference>
<dbReference type="Pfam" id="PF00089">
    <property type="entry name" value="Trypsin"/>
    <property type="match status" value="1"/>
</dbReference>
<dbReference type="SMART" id="SM00020">
    <property type="entry name" value="Tryp_SPc"/>
    <property type="match status" value="1"/>
</dbReference>
<dbReference type="Gene3D" id="2.40.10.10">
    <property type="entry name" value="Trypsin-like serine proteases"/>
    <property type="match status" value="1"/>
</dbReference>
<dbReference type="STRING" id="1449976.KALB_322"/>
<feature type="chain" id="PRO_5004872882" description="Peptidase S1 domain-containing protein" evidence="3">
    <location>
        <begin position="20"/>
        <end position="365"/>
    </location>
</feature>
<dbReference type="PROSITE" id="PS50240">
    <property type="entry name" value="TRYPSIN_DOM"/>
    <property type="match status" value="1"/>
</dbReference>
<evidence type="ECO:0000313" key="5">
    <source>
        <dbReference type="EMBL" id="AHH93699.1"/>
    </source>
</evidence>
<dbReference type="KEGG" id="kal:KALB_322"/>
<dbReference type="Gene3D" id="2.60.40.2700">
    <property type="match status" value="1"/>
</dbReference>
<keyword evidence="2" id="KW-1015">Disulfide bond</keyword>
<accession>W5W6A2</accession>
<dbReference type="AlphaFoldDB" id="W5W6A2"/>
<evidence type="ECO:0000256" key="1">
    <source>
        <dbReference type="ARBA" id="ARBA00007664"/>
    </source>
</evidence>
<sequence>MLAAALLGTGLAAVAPAQAMSGGTAVTDPDTAPWVATLALRADGPLLQLAGCGGALIAPDRVLTAAHCIDHLDPSQLDVHVNARVLSGEPGEVRRIRAAAALPGYQILPSPSAPDDPNASSARNDLAVLLLDRPVLDIPPLPIARERPAPGSAVSVFAHGTTGKPAPDFRNDVLHRGDLTTITHGTCQASTPATVDEHSVTCAQDPAGLITGCFQDSGSPVVQYAHGRPELVGAFSFGGETAGKSCGQPAPEAFADATAFRHWALGPLRDREPYPVGSARVSSTPRVGQVLRCTAPTWHPAPDTVEYGWATLTHVGPFTIPAPIGRGAELTVTPQLVGKQVACTVVAANKGGTVQVLSEGLAVNE</sequence>
<dbReference type="GO" id="GO:0004252">
    <property type="term" value="F:serine-type endopeptidase activity"/>
    <property type="evidence" value="ECO:0007669"/>
    <property type="project" value="InterPro"/>
</dbReference>
<dbReference type="GO" id="GO:0006508">
    <property type="term" value="P:proteolysis"/>
    <property type="evidence" value="ECO:0007669"/>
    <property type="project" value="InterPro"/>
</dbReference>
<dbReference type="PANTHER" id="PTHR24276:SF98">
    <property type="entry name" value="FI18310P1-RELATED"/>
    <property type="match status" value="1"/>
</dbReference>
<comment type="similarity">
    <text evidence="1">Belongs to the peptidase S1 family.</text>
</comment>
<organism evidence="5 6">
    <name type="scientific">Kutzneria albida DSM 43870</name>
    <dbReference type="NCBI Taxonomy" id="1449976"/>
    <lineage>
        <taxon>Bacteria</taxon>
        <taxon>Bacillati</taxon>
        <taxon>Actinomycetota</taxon>
        <taxon>Actinomycetes</taxon>
        <taxon>Pseudonocardiales</taxon>
        <taxon>Pseudonocardiaceae</taxon>
        <taxon>Kutzneria</taxon>
    </lineage>
</organism>
<dbReference type="PANTHER" id="PTHR24276">
    <property type="entry name" value="POLYSERASE-RELATED"/>
    <property type="match status" value="1"/>
</dbReference>
<dbReference type="PRINTS" id="PR00722">
    <property type="entry name" value="CHYMOTRYPSIN"/>
</dbReference>
<dbReference type="HOGENOM" id="CLU_064702_0_0_11"/>
<dbReference type="Proteomes" id="UP000019225">
    <property type="component" value="Chromosome"/>
</dbReference>
<evidence type="ECO:0000256" key="2">
    <source>
        <dbReference type="ARBA" id="ARBA00023157"/>
    </source>
</evidence>
<dbReference type="eggNOG" id="COG5640">
    <property type="taxonomic scope" value="Bacteria"/>
</dbReference>
<proteinExistence type="inferred from homology"/>
<reference evidence="5 6" key="1">
    <citation type="journal article" date="2014" name="BMC Genomics">
        <title>Complete genome sequence of producer of the glycopeptide antibiotic Aculeximycin Kutzneria albida DSM 43870T, a representative of minor genus of Pseudonocardiaceae.</title>
        <authorList>
            <person name="Rebets Y."/>
            <person name="Tokovenko B."/>
            <person name="Lushchyk I."/>
            <person name="Ruckert C."/>
            <person name="Zaburannyi N."/>
            <person name="Bechthold A."/>
            <person name="Kalinowski J."/>
            <person name="Luzhetskyy A."/>
        </authorList>
    </citation>
    <scope>NUCLEOTIDE SEQUENCE [LARGE SCALE GENOMIC DNA]</scope>
    <source>
        <strain evidence="5">DSM 43870</strain>
    </source>
</reference>